<dbReference type="OrthoDB" id="1680616at2"/>
<sequence>MKIIYCCYGGSHSSVTAAAIHLGMLPGTRRPTFQELLSVPFYEQQKAKDHGYFRFMGFDEYRNEVYIIGKHNLGPSFEKIIRQIGEAFHIDQQEIVLVDTMPYVNLAMMIGGFTSRRLGLERIGRPIVILGTQNAYFNLVSLVHRLKITVAGGRTTNGGTT</sequence>
<protein>
    <recommendedName>
        <fullName evidence="3">DUF3189 family protein</fullName>
    </recommendedName>
</protein>
<evidence type="ECO:0008006" key="3">
    <source>
        <dbReference type="Google" id="ProtNLM"/>
    </source>
</evidence>
<organism evidence="1 2">
    <name type="scientific">Formimonas warabiya</name>
    <dbReference type="NCBI Taxonomy" id="1761012"/>
    <lineage>
        <taxon>Bacteria</taxon>
        <taxon>Bacillati</taxon>
        <taxon>Bacillota</taxon>
        <taxon>Clostridia</taxon>
        <taxon>Eubacteriales</taxon>
        <taxon>Peptococcaceae</taxon>
        <taxon>Candidatus Formimonas</taxon>
    </lineage>
</organism>
<evidence type="ECO:0000313" key="1">
    <source>
        <dbReference type="EMBL" id="ATW24108.1"/>
    </source>
</evidence>
<dbReference type="EMBL" id="CP017634">
    <property type="protein sequence ID" value="ATW24108.1"/>
    <property type="molecule type" value="Genomic_DNA"/>
</dbReference>
<proteinExistence type="predicted"/>
<dbReference type="Proteomes" id="UP000323521">
    <property type="component" value="Chromosome"/>
</dbReference>
<dbReference type="InterPro" id="IPR021525">
    <property type="entry name" value="DUF3189"/>
</dbReference>
<dbReference type="Pfam" id="PF11385">
    <property type="entry name" value="DUF3189"/>
    <property type="match status" value="1"/>
</dbReference>
<keyword evidence="2" id="KW-1185">Reference proteome</keyword>
<dbReference type="AlphaFoldDB" id="A0A3G1KNS0"/>
<gene>
    <name evidence="1" type="ORF">DCMF_04325</name>
</gene>
<reference evidence="1 2" key="1">
    <citation type="submission" date="2016-10" db="EMBL/GenBank/DDBJ databases">
        <title>Complete Genome Sequence of Peptococcaceae strain DCMF.</title>
        <authorList>
            <person name="Edwards R.J."/>
            <person name="Holland S.I."/>
            <person name="Deshpande N.P."/>
            <person name="Wong Y.K."/>
            <person name="Ertan H."/>
            <person name="Manefield M."/>
            <person name="Russell T.L."/>
            <person name="Lee M.J."/>
        </authorList>
    </citation>
    <scope>NUCLEOTIDE SEQUENCE [LARGE SCALE GENOMIC DNA]</scope>
    <source>
        <strain evidence="1 2">DCMF</strain>
    </source>
</reference>
<name>A0A3G1KNS0_FORW1</name>
<evidence type="ECO:0000313" key="2">
    <source>
        <dbReference type="Proteomes" id="UP000323521"/>
    </source>
</evidence>
<accession>A0A3G1KNS0</accession>
<dbReference type="RefSeq" id="WP_148137736.1">
    <property type="nucleotide sequence ID" value="NZ_CP017634.1"/>
</dbReference>
<dbReference type="KEGG" id="fwa:DCMF_04325"/>